<feature type="signal peptide" evidence="2">
    <location>
        <begin position="1"/>
        <end position="27"/>
    </location>
</feature>
<dbReference type="AlphaFoldDB" id="A0A2G1QGV9"/>
<organism evidence="3 4">
    <name type="scientific">Zhengella mangrovi</name>
    <dbReference type="NCBI Taxonomy" id="1982044"/>
    <lineage>
        <taxon>Bacteria</taxon>
        <taxon>Pseudomonadati</taxon>
        <taxon>Pseudomonadota</taxon>
        <taxon>Alphaproteobacteria</taxon>
        <taxon>Hyphomicrobiales</taxon>
        <taxon>Notoacmeibacteraceae</taxon>
        <taxon>Zhengella</taxon>
    </lineage>
</organism>
<dbReference type="RefSeq" id="WP_099308677.1">
    <property type="nucleotide sequence ID" value="NZ_PDVP01000024.1"/>
</dbReference>
<feature type="compositionally biased region" description="Basic residues" evidence="1">
    <location>
        <begin position="100"/>
        <end position="111"/>
    </location>
</feature>
<evidence type="ECO:0000256" key="2">
    <source>
        <dbReference type="SAM" id="SignalP"/>
    </source>
</evidence>
<reference evidence="3 4" key="1">
    <citation type="submission" date="2017-10" db="EMBL/GenBank/DDBJ databases">
        <title>Sedimentibacterium mangrovi gen. nov., sp. nov., a novel member of family Phyllobacteriacea isolated from mangrove sediment.</title>
        <authorList>
            <person name="Liao H."/>
            <person name="Tian Y."/>
        </authorList>
    </citation>
    <scope>NUCLEOTIDE SEQUENCE [LARGE SCALE GENOMIC DNA]</scope>
    <source>
        <strain evidence="3 4">X9-2-2</strain>
    </source>
</reference>
<comment type="caution">
    <text evidence="3">The sequence shown here is derived from an EMBL/GenBank/DDBJ whole genome shotgun (WGS) entry which is preliminary data.</text>
</comment>
<evidence type="ECO:0000313" key="4">
    <source>
        <dbReference type="Proteomes" id="UP000221168"/>
    </source>
</evidence>
<proteinExistence type="predicted"/>
<accession>A0A2G1QGV9</accession>
<keyword evidence="2" id="KW-0732">Signal</keyword>
<keyword evidence="4" id="KW-1185">Reference proteome</keyword>
<dbReference type="EMBL" id="PDVP01000024">
    <property type="protein sequence ID" value="PHP64756.1"/>
    <property type="molecule type" value="Genomic_DNA"/>
</dbReference>
<evidence type="ECO:0000313" key="3">
    <source>
        <dbReference type="EMBL" id="PHP64756.1"/>
    </source>
</evidence>
<name>A0A2G1QGV9_9HYPH</name>
<dbReference type="Proteomes" id="UP000221168">
    <property type="component" value="Unassembled WGS sequence"/>
</dbReference>
<gene>
    <name evidence="3" type="ORF">CSC94_22765</name>
</gene>
<protein>
    <submittedName>
        <fullName evidence="3">Uncharacterized protein</fullName>
    </submittedName>
</protein>
<evidence type="ECO:0000256" key="1">
    <source>
        <dbReference type="SAM" id="MobiDB-lite"/>
    </source>
</evidence>
<feature type="chain" id="PRO_5013874726" evidence="2">
    <location>
        <begin position="28"/>
        <end position="111"/>
    </location>
</feature>
<sequence>MIMMTRIAKALLLLVFTIMVAFPVARAGQAPGPVEQTMPPMLAAASMPSDCCLASGTAMPAGQHYCGEDCHYLPAANHIRFHAHSLPAARSRDGPLPARPVRKHFRPPIRL</sequence>
<feature type="region of interest" description="Disordered" evidence="1">
    <location>
        <begin position="90"/>
        <end position="111"/>
    </location>
</feature>